<feature type="active site" description="Charge relay system" evidence="6 7">
    <location>
        <position position="238"/>
    </location>
</feature>
<feature type="active site" description="Charge relay system" evidence="6 7">
    <location>
        <position position="179"/>
    </location>
</feature>
<feature type="chain" id="PRO_5011513067" evidence="8">
    <location>
        <begin position="28"/>
        <end position="709"/>
    </location>
</feature>
<evidence type="ECO:0000256" key="8">
    <source>
        <dbReference type="SAM" id="SignalP"/>
    </source>
</evidence>
<dbReference type="Pfam" id="PF00082">
    <property type="entry name" value="Peptidase_S8"/>
    <property type="match status" value="1"/>
</dbReference>
<accession>A0A1H3B5K0</accession>
<keyword evidence="3 7" id="KW-0645">Protease</keyword>
<dbReference type="STRING" id="1048340.SAMN05444487_11532"/>
<dbReference type="GO" id="GO:0004252">
    <property type="term" value="F:serine-type endopeptidase activity"/>
    <property type="evidence" value="ECO:0007669"/>
    <property type="project" value="UniProtKB-UniRule"/>
</dbReference>
<dbReference type="InterPro" id="IPR023828">
    <property type="entry name" value="Peptidase_S8_Ser-AS"/>
</dbReference>
<evidence type="ECO:0000259" key="9">
    <source>
        <dbReference type="Pfam" id="PF00082"/>
    </source>
</evidence>
<dbReference type="Gene3D" id="2.60.40.2310">
    <property type="match status" value="1"/>
</dbReference>
<evidence type="ECO:0000313" key="11">
    <source>
        <dbReference type="EMBL" id="SDX36684.1"/>
    </source>
</evidence>
<dbReference type="AlphaFoldDB" id="A0A1H3B5K0"/>
<dbReference type="InterPro" id="IPR050131">
    <property type="entry name" value="Peptidase_S8_subtilisin-like"/>
</dbReference>
<dbReference type="PROSITE" id="PS00137">
    <property type="entry name" value="SUBTILASE_HIS"/>
    <property type="match status" value="1"/>
</dbReference>
<evidence type="ECO:0000256" key="7">
    <source>
        <dbReference type="PROSITE-ProRule" id="PRU01240"/>
    </source>
</evidence>
<dbReference type="InterPro" id="IPR046450">
    <property type="entry name" value="PA_dom_sf"/>
</dbReference>
<evidence type="ECO:0000256" key="2">
    <source>
        <dbReference type="ARBA" id="ARBA00022512"/>
    </source>
</evidence>
<feature type="active site" description="Charge relay system" evidence="6 7">
    <location>
        <position position="551"/>
    </location>
</feature>
<dbReference type="InterPro" id="IPR000209">
    <property type="entry name" value="Peptidase_S8/S53_dom"/>
</dbReference>
<dbReference type="SUPFAM" id="SSF52743">
    <property type="entry name" value="Subtilisin-like"/>
    <property type="match status" value="1"/>
</dbReference>
<keyword evidence="12" id="KW-1185">Reference proteome</keyword>
<dbReference type="InterPro" id="IPR003137">
    <property type="entry name" value="PA_domain"/>
</dbReference>
<gene>
    <name evidence="11" type="ORF">SAMN05444487_11532</name>
</gene>
<keyword evidence="4 7" id="KW-0378">Hydrolase</keyword>
<evidence type="ECO:0000256" key="6">
    <source>
        <dbReference type="PIRSR" id="PIRSR615500-1"/>
    </source>
</evidence>
<dbReference type="Gene3D" id="3.50.30.30">
    <property type="match status" value="1"/>
</dbReference>
<dbReference type="PROSITE" id="PS51892">
    <property type="entry name" value="SUBTILASE"/>
    <property type="match status" value="1"/>
</dbReference>
<comment type="similarity">
    <text evidence="1 7">Belongs to the peptidase S8 family.</text>
</comment>
<keyword evidence="2" id="KW-0134">Cell wall</keyword>
<dbReference type="RefSeq" id="WP_091742121.1">
    <property type="nucleotide sequence ID" value="NZ_FNNQ01000015.1"/>
</dbReference>
<dbReference type="SUPFAM" id="SSF52025">
    <property type="entry name" value="PA domain"/>
    <property type="match status" value="1"/>
</dbReference>
<evidence type="ECO:0000256" key="1">
    <source>
        <dbReference type="ARBA" id="ARBA00011073"/>
    </source>
</evidence>
<dbReference type="EMBL" id="FNNQ01000015">
    <property type="protein sequence ID" value="SDX36684.1"/>
    <property type="molecule type" value="Genomic_DNA"/>
</dbReference>
<evidence type="ECO:0000259" key="10">
    <source>
        <dbReference type="Pfam" id="PF02225"/>
    </source>
</evidence>
<dbReference type="GO" id="GO:0006508">
    <property type="term" value="P:proteolysis"/>
    <property type="evidence" value="ECO:0007669"/>
    <property type="project" value="UniProtKB-KW"/>
</dbReference>
<feature type="domain" description="Peptidase S8/S53" evidence="9">
    <location>
        <begin position="170"/>
        <end position="584"/>
    </location>
</feature>
<dbReference type="CDD" id="cd07474">
    <property type="entry name" value="Peptidases_S8_subtilisin_Vpr-like"/>
    <property type="match status" value="1"/>
</dbReference>
<sequence length="709" mass="74376">MKKKWRMSTILLLGIFALSGITLPALAWDPNSDEEVKDNAKGEYYFVELKDESVATYDGGVKGYKATQVAEGDQLDVKDSNVKAYEKYLSSKRGQYKSWLKKKALQAKVVEDYALTLNGVAVKANGINPAVLKQGPDVKRVVKSIQYRPAMNASHSIINDKPLWTMGYKGSGVKVAVIDGGIDQDHPFFKDPSLKVPEGFPKVPAGKDEWKSYTSNKVIVARVFSPETSATPKAIGSHGTHVAGTIAGKSGYKDPSGVAKSRLSGVAPKAYLGNYNVFPCDSCSAETIYIAAAVEAAVKDGMDVANMSLGAPAEPGFDLLTEIVNDAADAGMTMVVSAGNNGPGPMTVGSPGTADKAITVAAVANGHFIGQSIQINQDGKDKALSAAGASPGGKVNAETKGSLVKVEDGDKKACSGIAGDLTGKIAVIKRGDCTFTIKTSNAQDKGAVGVIITNNVPGDPATMTVEEKVKIPAVMVSQADGDWLGQGKSVSASMLPNALLDIKSDAAKTLTYFSSRGPTVHYTLKPDVAAVGENVYSSVVGGGLSSLSGTSMAAPHVAGAAALLKEARPDWKPEDIKAALIGTGGNIKGGDTKPLEVGGGIINVFKALYTPAMASPASLSFGLVDKEKTLNFTLKNVTKQEQTYQIRVDKNLAKLSSSSLQLAKGKKGTVKVTISPVGKKAGEDLQGYIKVQTEDGRDQIRIPFHYRVK</sequence>
<evidence type="ECO:0000256" key="4">
    <source>
        <dbReference type="ARBA" id="ARBA00022801"/>
    </source>
</evidence>
<feature type="domain" description="PA" evidence="10">
    <location>
        <begin position="400"/>
        <end position="484"/>
    </location>
</feature>
<dbReference type="CDD" id="cd04818">
    <property type="entry name" value="PA_subtilisin_1"/>
    <property type="match status" value="1"/>
</dbReference>
<organism evidence="11 12">
    <name type="scientific">Marininema mesophilum</name>
    <dbReference type="NCBI Taxonomy" id="1048340"/>
    <lineage>
        <taxon>Bacteria</taxon>
        <taxon>Bacillati</taxon>
        <taxon>Bacillota</taxon>
        <taxon>Bacilli</taxon>
        <taxon>Bacillales</taxon>
        <taxon>Thermoactinomycetaceae</taxon>
        <taxon>Marininema</taxon>
    </lineage>
</organism>
<dbReference type="InterPro" id="IPR036852">
    <property type="entry name" value="Peptidase_S8/S53_dom_sf"/>
</dbReference>
<keyword evidence="5 7" id="KW-0720">Serine protease</keyword>
<dbReference type="InterPro" id="IPR015500">
    <property type="entry name" value="Peptidase_S8_subtilisin-rel"/>
</dbReference>
<proteinExistence type="inferred from homology"/>
<evidence type="ECO:0000256" key="5">
    <source>
        <dbReference type="ARBA" id="ARBA00022825"/>
    </source>
</evidence>
<evidence type="ECO:0000256" key="3">
    <source>
        <dbReference type="ARBA" id="ARBA00022670"/>
    </source>
</evidence>
<dbReference type="PANTHER" id="PTHR43806">
    <property type="entry name" value="PEPTIDASE S8"/>
    <property type="match status" value="1"/>
</dbReference>
<dbReference type="InterPro" id="IPR022398">
    <property type="entry name" value="Peptidase_S8_His-AS"/>
</dbReference>
<dbReference type="Pfam" id="PF02225">
    <property type="entry name" value="PA"/>
    <property type="match status" value="1"/>
</dbReference>
<keyword evidence="8" id="KW-0732">Signal</keyword>
<dbReference type="PANTHER" id="PTHR43806:SF11">
    <property type="entry name" value="CEREVISIN-RELATED"/>
    <property type="match status" value="1"/>
</dbReference>
<feature type="signal peptide" evidence="8">
    <location>
        <begin position="1"/>
        <end position="27"/>
    </location>
</feature>
<dbReference type="Proteomes" id="UP000198534">
    <property type="component" value="Unassembled WGS sequence"/>
</dbReference>
<protein>
    <submittedName>
        <fullName evidence="11">Serine protease, subtilisin family</fullName>
    </submittedName>
</protein>
<reference evidence="11 12" key="1">
    <citation type="submission" date="2016-10" db="EMBL/GenBank/DDBJ databases">
        <authorList>
            <person name="de Groot N.N."/>
        </authorList>
    </citation>
    <scope>NUCLEOTIDE SEQUENCE [LARGE SCALE GENOMIC DNA]</scope>
    <source>
        <strain evidence="11 12">DSM 45610</strain>
    </source>
</reference>
<keyword evidence="2" id="KW-0964">Secreted</keyword>
<name>A0A1H3B5K0_9BACL</name>
<dbReference type="PRINTS" id="PR00723">
    <property type="entry name" value="SUBTILISIN"/>
</dbReference>
<evidence type="ECO:0000313" key="12">
    <source>
        <dbReference type="Proteomes" id="UP000198534"/>
    </source>
</evidence>
<dbReference type="PROSITE" id="PS00138">
    <property type="entry name" value="SUBTILASE_SER"/>
    <property type="match status" value="1"/>
</dbReference>
<dbReference type="OrthoDB" id="9798386at2"/>
<dbReference type="InterPro" id="IPR034213">
    <property type="entry name" value="S8_Vpr-like"/>
</dbReference>
<dbReference type="Gene3D" id="3.40.50.200">
    <property type="entry name" value="Peptidase S8/S53 domain"/>
    <property type="match status" value="1"/>
</dbReference>